<name>A0A1I8I1G2_9PLAT</name>
<dbReference type="InterPro" id="IPR002049">
    <property type="entry name" value="LE_dom"/>
</dbReference>
<dbReference type="SMART" id="SM00180">
    <property type="entry name" value="EGF_Lam"/>
    <property type="match status" value="1"/>
</dbReference>
<evidence type="ECO:0000256" key="1">
    <source>
        <dbReference type="SAM" id="MobiDB-lite"/>
    </source>
</evidence>
<dbReference type="GO" id="GO:0033299">
    <property type="term" value="P:secretion of lysosomal enzymes"/>
    <property type="evidence" value="ECO:0007669"/>
    <property type="project" value="TreeGrafter"/>
</dbReference>
<keyword evidence="2" id="KW-0812">Transmembrane</keyword>
<dbReference type="AlphaFoldDB" id="A0A1I8I1G2"/>
<dbReference type="WBParaSite" id="maker-uti_cns_0009219-snap-gene-0.3-mRNA-1">
    <property type="protein sequence ID" value="maker-uti_cns_0009219-snap-gene-0.3-mRNA-1"/>
    <property type="gene ID" value="maker-uti_cns_0009219-snap-gene-0.3"/>
</dbReference>
<proteinExistence type="predicted"/>
<sequence>AEYRLVLWPRLRLAGLARAQADAAAAAAAREDAFELDAIVLGVASGAGLVTSAGVNSLLPAVHEQAAFAGFVTGGCGQIVGSFASHRQLVVARCLTADARVREVDNVAVVYGGCHVQRRPSGSCLTIDSAPTTLQESPGQFVVASMASDEQHYCGPMLKPVAPLPRQHVLRVFQAGLSSKTFEINVDRPPEEPGSDNLLPLAHPSELSDASSCPNFVHRSLRHSLMSSPTSAAGLTSNDIRVRLNSLMSPPSSTSSRGFWTGSLVTLSGSGAAAALRVVAPDGVCGASAASATATVSETAARHGCSVALNAGLFDPSTSRCLGNLVSDDRRLHDSGGVKNAHFGITAQKEVFFGYLTEDQLLSGLFHQLVGGAIWLVRNGSNFVEQSIKAECSETQTTGSLRRFATVVSARSAVGQLRNGDLVLIKIVGKTDVSGINLFDLADLLIDLGVYNAVNLDGGGSSTLVANGTVVGSPSDSPDSADSPHRSCERPVTSVLCVNASRGSICNGEICSPIGGQCLQGECRCRPGYTGWGCHSRCRCLNSPPGYQPSCHPVSGDCDCPPGYRGRLCESRCPPGFYGAGCARVCVCPDGGEPAVCHHVNGTCLGSGGGEGFTANGAYNLLLIVKRRLSTINWAVVVLPSVLAASCLLNACLVAKLCRLRRSAGRLRSRWRLQRHEMRRLVAADGSDSDGSGKELTSGL</sequence>
<dbReference type="InterPro" id="IPR018711">
    <property type="entry name" value="NAGPA"/>
</dbReference>
<feature type="domain" description="EGF-like" evidence="3">
    <location>
        <begin position="558"/>
        <end position="569"/>
    </location>
</feature>
<dbReference type="Pfam" id="PF00053">
    <property type="entry name" value="EGF_laminin"/>
    <property type="match status" value="1"/>
</dbReference>
<evidence type="ECO:0000313" key="4">
    <source>
        <dbReference type="Proteomes" id="UP000095280"/>
    </source>
</evidence>
<dbReference type="PANTHER" id="PTHR40446">
    <property type="entry name" value="N-ACETYLGLUCOSAMINE-1-PHOSPHODIESTER ALPHA-N-ACETYLGLUCOSAMINIDASE"/>
    <property type="match status" value="1"/>
</dbReference>
<reference evidence="5" key="1">
    <citation type="submission" date="2016-11" db="UniProtKB">
        <authorList>
            <consortium name="WormBaseParasite"/>
        </authorList>
    </citation>
    <scope>IDENTIFICATION</scope>
</reference>
<dbReference type="Pfam" id="PF09992">
    <property type="entry name" value="NAGPA"/>
    <property type="match status" value="1"/>
</dbReference>
<dbReference type="InterPro" id="IPR000742">
    <property type="entry name" value="EGF"/>
</dbReference>
<dbReference type="CDD" id="cd00055">
    <property type="entry name" value="EGF_Lam"/>
    <property type="match status" value="1"/>
</dbReference>
<keyword evidence="4" id="KW-1185">Reference proteome</keyword>
<keyword evidence="2" id="KW-1133">Transmembrane helix</keyword>
<evidence type="ECO:0000256" key="2">
    <source>
        <dbReference type="SAM" id="Phobius"/>
    </source>
</evidence>
<feature type="transmembrane region" description="Helical" evidence="2">
    <location>
        <begin position="634"/>
        <end position="658"/>
    </location>
</feature>
<feature type="region of interest" description="Disordered" evidence="1">
    <location>
        <begin position="467"/>
        <end position="488"/>
    </location>
</feature>
<dbReference type="Proteomes" id="UP000095280">
    <property type="component" value="Unplaced"/>
</dbReference>
<keyword evidence="2" id="KW-0472">Membrane</keyword>
<dbReference type="PANTHER" id="PTHR40446:SF2">
    <property type="entry name" value="N-ACETYLGLUCOSAMINE-1-PHOSPHODIESTER ALPHA-N-ACETYLGLUCOSAMINIDASE"/>
    <property type="match status" value="1"/>
</dbReference>
<accession>A0A1I8I1G2</accession>
<organism evidence="4 5">
    <name type="scientific">Macrostomum lignano</name>
    <dbReference type="NCBI Taxonomy" id="282301"/>
    <lineage>
        <taxon>Eukaryota</taxon>
        <taxon>Metazoa</taxon>
        <taxon>Spiralia</taxon>
        <taxon>Lophotrochozoa</taxon>
        <taxon>Platyhelminthes</taxon>
        <taxon>Rhabditophora</taxon>
        <taxon>Macrostomorpha</taxon>
        <taxon>Macrostomida</taxon>
        <taxon>Macrostomidae</taxon>
        <taxon>Macrostomum</taxon>
    </lineage>
</organism>
<evidence type="ECO:0000259" key="3">
    <source>
        <dbReference type="PROSITE" id="PS00022"/>
    </source>
</evidence>
<protein>
    <submittedName>
        <fullName evidence="5">Laminin EGF-like domain-containing protein</fullName>
    </submittedName>
</protein>
<evidence type="ECO:0000313" key="5">
    <source>
        <dbReference type="WBParaSite" id="maker-uti_cns_0009219-snap-gene-0.3-mRNA-1"/>
    </source>
</evidence>
<dbReference type="PROSITE" id="PS00022">
    <property type="entry name" value="EGF_1"/>
    <property type="match status" value="1"/>
</dbReference>
<dbReference type="Gene3D" id="2.170.300.10">
    <property type="entry name" value="Tie2 ligand-binding domain superfamily"/>
    <property type="match status" value="1"/>
</dbReference>